<protein>
    <submittedName>
        <fullName evidence="2">Uncharacterized protein</fullName>
    </submittedName>
</protein>
<dbReference type="PANTHER" id="PTHR46723">
    <property type="entry name" value="LEUCINE-RICH REPEAT AND IQ DOMAIN-CONTAINING PROTEIN 3"/>
    <property type="match status" value="1"/>
</dbReference>
<evidence type="ECO:0000313" key="2">
    <source>
        <dbReference type="EMBL" id="KAG2528215.1"/>
    </source>
</evidence>
<dbReference type="InterPro" id="IPR032675">
    <property type="entry name" value="LRR_dom_sf"/>
</dbReference>
<gene>
    <name evidence="2" type="ORF">JM16_002958</name>
</gene>
<evidence type="ECO:0000256" key="1">
    <source>
        <dbReference type="SAM" id="Coils"/>
    </source>
</evidence>
<keyword evidence="1" id="KW-0175">Coiled coil</keyword>
<name>A0A8T0M5Z8_9STRA</name>
<comment type="caution">
    <text evidence="2">The sequence shown here is derived from an EMBL/GenBank/DDBJ whole genome shotgun (WGS) entry which is preliminary data.</text>
</comment>
<dbReference type="Proteomes" id="UP000785171">
    <property type="component" value="Unassembled WGS sequence"/>
</dbReference>
<dbReference type="InterPro" id="IPR052859">
    <property type="entry name" value="LRR-IQ_domain_protein"/>
</dbReference>
<organism evidence="2 3">
    <name type="scientific">Phytophthora kernoviae</name>
    <dbReference type="NCBI Taxonomy" id="325452"/>
    <lineage>
        <taxon>Eukaryota</taxon>
        <taxon>Sar</taxon>
        <taxon>Stramenopiles</taxon>
        <taxon>Oomycota</taxon>
        <taxon>Peronosporomycetes</taxon>
        <taxon>Peronosporales</taxon>
        <taxon>Peronosporaceae</taxon>
        <taxon>Phytophthora</taxon>
    </lineage>
</organism>
<accession>A0A8T0M5Z8</accession>
<dbReference type="EMBL" id="JPWV03000044">
    <property type="protein sequence ID" value="KAG2528215.1"/>
    <property type="molecule type" value="Genomic_DNA"/>
</dbReference>
<dbReference type="AlphaFoldDB" id="A0A8T0M5Z8"/>
<sequence>MLNPVTATLMGPTERLAALVVAGGVEQQLSKMKGEHVEASKKVQELQDTLRLSRVRLTNAQQALRDLTEVFHARHRMLPYAQAWVRQAVSLLNTTALLSRVNLNSSTFLPPEYATALTEATRPAPASTANSTSSSVSTSIEKLFPGVNIYARLLRSVSWSQIVASLLQERPSRSEISDAITYATQYELWDDKKTLTPLRSLIGRVEAWVSRAYKCMTKTTNKTQQLSRLKLLMNEYSKLPLTYSQASEPLDVYVKRMSNDGALNKAKKVSAFVKQTPEFEAEAGDAAVNNEITGWGQDDTNQEVEIDEEDGADDEWEWQLRVVQRVSEGMTNLSVFASVGFDVVVVLNLQQNAIRDLEPIMGMARTLRVLNAAQNEIAKLPDSDFWAQFRCLTLCFLSQNMLSSWEDIQGLQACSGSLLWLTLANNPLMGFRNARSYVVNKLPFLKALDCFVTTDQEIIKNARPNARFSAQGPRLSITRLYMPLEFETDNAALRYVGETEATVARLFADNSPSIALSFCKSVVPSLG</sequence>
<dbReference type="PANTHER" id="PTHR46723:SF1">
    <property type="entry name" value="LEUCINE-RICH REPEAT AND IQ DOMAIN-CONTAINING PROTEIN 3"/>
    <property type="match status" value="1"/>
</dbReference>
<evidence type="ECO:0000313" key="3">
    <source>
        <dbReference type="Proteomes" id="UP000785171"/>
    </source>
</evidence>
<feature type="coiled-coil region" evidence="1">
    <location>
        <begin position="29"/>
        <end position="63"/>
    </location>
</feature>
<reference evidence="2" key="2">
    <citation type="submission" date="2020-06" db="EMBL/GenBank/DDBJ databases">
        <authorList>
            <person name="Studholme D.J."/>
        </authorList>
    </citation>
    <scope>NUCLEOTIDE SEQUENCE</scope>
    <source>
        <strain evidence="2">NZFS 2646</strain>
    </source>
</reference>
<dbReference type="SUPFAM" id="SSF52058">
    <property type="entry name" value="L domain-like"/>
    <property type="match status" value="1"/>
</dbReference>
<dbReference type="Gene3D" id="3.80.10.10">
    <property type="entry name" value="Ribonuclease Inhibitor"/>
    <property type="match status" value="1"/>
</dbReference>
<proteinExistence type="predicted"/>
<reference evidence="2" key="1">
    <citation type="journal article" date="2015" name="Genom Data">
        <title>Genome sequences of six Phytophthora species associated with forests in New Zealand.</title>
        <authorList>
            <person name="Studholme D.J."/>
            <person name="McDougal R.L."/>
            <person name="Sambles C."/>
            <person name="Hansen E."/>
            <person name="Hardy G."/>
            <person name="Grant M."/>
            <person name="Ganley R.J."/>
            <person name="Williams N.M."/>
        </authorList>
    </citation>
    <scope>NUCLEOTIDE SEQUENCE</scope>
    <source>
        <strain evidence="2">NZFS 2646</strain>
    </source>
</reference>